<sequence>MTDRPLALVTGASSGIGFELARQFIAHGYDVVIAAEDEAVKTAAASLHDPRYDVRPVQVDLRTADGVEQLYRAATENDRMPDAVALNAGIGRGGAFVETDLDDELAVIDLDIRSTVHLTKLVLRDMVERNDGKLLFTSSIAATMPGARQAVYNASKSFIQSFAKALREELRDTEVTVTALLPGPTDTDFFRRAGMLATRIGRLPKDDPADVARQGVDALLSGRQQVFAASLLTKAFGLANHVLPDAVKAKANRIISEPARSGTR</sequence>
<feature type="domain" description="Ketoreductase" evidence="3">
    <location>
        <begin position="5"/>
        <end position="187"/>
    </location>
</feature>
<accession>A0ABU6ASW6</accession>
<proteinExistence type="inferred from homology"/>
<comment type="caution">
    <text evidence="4">The sequence shown here is derived from an EMBL/GenBank/DDBJ whole genome shotgun (WGS) entry which is preliminary data.</text>
</comment>
<dbReference type="PRINTS" id="PR00081">
    <property type="entry name" value="GDHRDH"/>
</dbReference>
<evidence type="ECO:0000259" key="3">
    <source>
        <dbReference type="SMART" id="SM00822"/>
    </source>
</evidence>
<dbReference type="PROSITE" id="PS00061">
    <property type="entry name" value="ADH_SHORT"/>
    <property type="match status" value="1"/>
</dbReference>
<protein>
    <submittedName>
        <fullName evidence="4">SDR family NAD(P)-dependent oxidoreductase</fullName>
    </submittedName>
</protein>
<dbReference type="InterPro" id="IPR036291">
    <property type="entry name" value="NAD(P)-bd_dom_sf"/>
</dbReference>
<dbReference type="SUPFAM" id="SSF51735">
    <property type="entry name" value="NAD(P)-binding Rossmann-fold domains"/>
    <property type="match status" value="1"/>
</dbReference>
<evidence type="ECO:0000313" key="5">
    <source>
        <dbReference type="Proteomes" id="UP001348098"/>
    </source>
</evidence>
<dbReference type="InterPro" id="IPR002347">
    <property type="entry name" value="SDR_fam"/>
</dbReference>
<dbReference type="InterPro" id="IPR020904">
    <property type="entry name" value="Sc_DH/Rdtase_CS"/>
</dbReference>
<keyword evidence="2" id="KW-0560">Oxidoreductase</keyword>
<name>A0ABU6ASW6_9NOCA</name>
<evidence type="ECO:0000256" key="1">
    <source>
        <dbReference type="ARBA" id="ARBA00006484"/>
    </source>
</evidence>
<evidence type="ECO:0000313" key="4">
    <source>
        <dbReference type="EMBL" id="MEB3510412.1"/>
    </source>
</evidence>
<dbReference type="CDD" id="cd05233">
    <property type="entry name" value="SDR_c"/>
    <property type="match status" value="1"/>
</dbReference>
<dbReference type="PANTHER" id="PTHR44196">
    <property type="entry name" value="DEHYDROGENASE/REDUCTASE SDR FAMILY MEMBER 7B"/>
    <property type="match status" value="1"/>
</dbReference>
<dbReference type="InterPro" id="IPR057326">
    <property type="entry name" value="KR_dom"/>
</dbReference>
<dbReference type="PANTHER" id="PTHR44196:SF2">
    <property type="entry name" value="SHORT-CHAIN DEHYDROGENASE-RELATED"/>
    <property type="match status" value="1"/>
</dbReference>
<organism evidence="4 5">
    <name type="scientific">Nocardia implantans</name>
    <dbReference type="NCBI Taxonomy" id="3108168"/>
    <lineage>
        <taxon>Bacteria</taxon>
        <taxon>Bacillati</taxon>
        <taxon>Actinomycetota</taxon>
        <taxon>Actinomycetes</taxon>
        <taxon>Mycobacteriales</taxon>
        <taxon>Nocardiaceae</taxon>
        <taxon>Nocardia</taxon>
    </lineage>
</organism>
<keyword evidence="5" id="KW-1185">Reference proteome</keyword>
<dbReference type="Pfam" id="PF00106">
    <property type="entry name" value="adh_short"/>
    <property type="match status" value="1"/>
</dbReference>
<reference evidence="4 5" key="1">
    <citation type="submission" date="2023-12" db="EMBL/GenBank/DDBJ databases">
        <title>novel species in genus Nocarida.</title>
        <authorList>
            <person name="Li Z."/>
        </authorList>
    </citation>
    <scope>NUCLEOTIDE SEQUENCE [LARGE SCALE GENOMIC DNA]</scope>
    <source>
        <strain evidence="4 5">CDC186</strain>
    </source>
</reference>
<dbReference type="Proteomes" id="UP001348098">
    <property type="component" value="Unassembled WGS sequence"/>
</dbReference>
<dbReference type="RefSeq" id="WP_195079378.1">
    <property type="nucleotide sequence ID" value="NZ_JAYESH010000003.1"/>
</dbReference>
<dbReference type="EMBL" id="JAYKYQ010000003">
    <property type="protein sequence ID" value="MEB3510412.1"/>
    <property type="molecule type" value="Genomic_DNA"/>
</dbReference>
<comment type="similarity">
    <text evidence="1">Belongs to the short-chain dehydrogenases/reductases (SDR) family.</text>
</comment>
<evidence type="ECO:0000256" key="2">
    <source>
        <dbReference type="ARBA" id="ARBA00023002"/>
    </source>
</evidence>
<gene>
    <name evidence="4" type="ORF">U3653_10315</name>
</gene>
<dbReference type="Gene3D" id="3.40.50.720">
    <property type="entry name" value="NAD(P)-binding Rossmann-like Domain"/>
    <property type="match status" value="1"/>
</dbReference>
<dbReference type="SMART" id="SM00822">
    <property type="entry name" value="PKS_KR"/>
    <property type="match status" value="1"/>
</dbReference>